<feature type="compositionally biased region" description="Low complexity" evidence="1">
    <location>
        <begin position="195"/>
        <end position="215"/>
    </location>
</feature>
<feature type="compositionally biased region" description="Gly residues" evidence="1">
    <location>
        <begin position="125"/>
        <end position="136"/>
    </location>
</feature>
<evidence type="ECO:0000313" key="2">
    <source>
        <dbReference type="EMBL" id="CAK0888062.1"/>
    </source>
</evidence>
<proteinExistence type="predicted"/>
<sequence length="322" mass="35326">GAREGMADDPEGQRDPRVRPLRRHRDRPRGEAAPAGRVPARHLCRQHVRARVAARPGGQGQRRCSRGRGPLLRRAGSAVRRWLLRFRGWRAPGKVARRAHEGRGRGHRRRRPEDGLRDRPRRGGGRGALRGGAGGRGGRRVQDREPVIPLRLCALGHVRRRGRGAGAGPEAWRPEGLGVAGLPSRVPHGAHETRGGAAPEVPGGAAAHRPPAASGDHGLLFQHGRAVASWGARARDLGGHRGRPYSPRAVGGHVPCHHRRRGRVLLGDRAHEAAEGYDAAHRLHPMEGYEVHRLLRGHWACRLPHVHSFTRRPLVFPFSLTP</sequence>
<comment type="caution">
    <text evidence="2">The sequence shown here is derived from an EMBL/GenBank/DDBJ whole genome shotgun (WGS) entry which is preliminary data.</text>
</comment>
<accession>A0ABN9WN61</accession>
<organism evidence="2 3">
    <name type="scientific">Prorocentrum cordatum</name>
    <dbReference type="NCBI Taxonomy" id="2364126"/>
    <lineage>
        <taxon>Eukaryota</taxon>
        <taxon>Sar</taxon>
        <taxon>Alveolata</taxon>
        <taxon>Dinophyceae</taxon>
        <taxon>Prorocentrales</taxon>
        <taxon>Prorocentraceae</taxon>
        <taxon>Prorocentrum</taxon>
    </lineage>
</organism>
<feature type="region of interest" description="Disordered" evidence="1">
    <location>
        <begin position="94"/>
        <end position="144"/>
    </location>
</feature>
<feature type="compositionally biased region" description="Basic and acidic residues" evidence="1">
    <location>
        <begin position="1"/>
        <end position="18"/>
    </location>
</feature>
<name>A0ABN9WN61_9DINO</name>
<feature type="non-terminal residue" evidence="2">
    <location>
        <position position="1"/>
    </location>
</feature>
<gene>
    <name evidence="2" type="ORF">PCOR1329_LOCUS68919</name>
</gene>
<protein>
    <submittedName>
        <fullName evidence="2">Uncharacterized protein</fullName>
    </submittedName>
</protein>
<keyword evidence="3" id="KW-1185">Reference proteome</keyword>
<dbReference type="Proteomes" id="UP001189429">
    <property type="component" value="Unassembled WGS sequence"/>
</dbReference>
<feature type="region of interest" description="Disordered" evidence="1">
    <location>
        <begin position="1"/>
        <end position="42"/>
    </location>
</feature>
<evidence type="ECO:0000256" key="1">
    <source>
        <dbReference type="SAM" id="MobiDB-lite"/>
    </source>
</evidence>
<feature type="region of interest" description="Disordered" evidence="1">
    <location>
        <begin position="188"/>
        <end position="218"/>
    </location>
</feature>
<evidence type="ECO:0000313" key="3">
    <source>
        <dbReference type="Proteomes" id="UP001189429"/>
    </source>
</evidence>
<dbReference type="EMBL" id="CAUYUJ010019020">
    <property type="protein sequence ID" value="CAK0888062.1"/>
    <property type="molecule type" value="Genomic_DNA"/>
</dbReference>
<feature type="non-terminal residue" evidence="2">
    <location>
        <position position="322"/>
    </location>
</feature>
<reference evidence="2" key="1">
    <citation type="submission" date="2023-10" db="EMBL/GenBank/DDBJ databases">
        <authorList>
            <person name="Chen Y."/>
            <person name="Shah S."/>
            <person name="Dougan E. K."/>
            <person name="Thang M."/>
            <person name="Chan C."/>
        </authorList>
    </citation>
    <scope>NUCLEOTIDE SEQUENCE [LARGE SCALE GENOMIC DNA]</scope>
</reference>